<accession>A0A1I1QFL1</accession>
<proteinExistence type="predicted"/>
<reference evidence="1 2" key="1">
    <citation type="submission" date="2016-10" db="EMBL/GenBank/DDBJ databases">
        <authorList>
            <person name="de Groot N.N."/>
        </authorList>
    </citation>
    <scope>NUCLEOTIDE SEQUENCE [LARGE SCALE GENOMIC DNA]</scope>
    <source>
        <strain evidence="1 2">AR67</strain>
    </source>
</reference>
<evidence type="ECO:0000313" key="1">
    <source>
        <dbReference type="EMBL" id="SFD18618.1"/>
    </source>
</evidence>
<sequence>MNKIIKTTAEFIQKIAKHMAIMACGSASHYGGYQTKEPRNIFK</sequence>
<evidence type="ECO:0000313" key="2">
    <source>
        <dbReference type="Proteomes" id="UP000182192"/>
    </source>
</evidence>
<name>A0A1I1QFL1_RUMAL</name>
<dbReference type="RefSeq" id="WP_278288136.1">
    <property type="nucleotide sequence ID" value="NZ_FOKQ01000044.1"/>
</dbReference>
<dbReference type="EMBL" id="FOKQ01000044">
    <property type="protein sequence ID" value="SFD18618.1"/>
    <property type="molecule type" value="Genomic_DNA"/>
</dbReference>
<dbReference type="Proteomes" id="UP000182192">
    <property type="component" value="Unassembled WGS sequence"/>
</dbReference>
<protein>
    <submittedName>
        <fullName evidence="1">Cyclic lactone autoinducer peptide</fullName>
    </submittedName>
</protein>
<gene>
    <name evidence="1" type="ORF">SAMN02910406_03332</name>
</gene>
<organism evidence="1 2">
    <name type="scientific">Ruminococcus albus</name>
    <dbReference type="NCBI Taxonomy" id="1264"/>
    <lineage>
        <taxon>Bacteria</taxon>
        <taxon>Bacillati</taxon>
        <taxon>Bacillota</taxon>
        <taxon>Clostridia</taxon>
        <taxon>Eubacteriales</taxon>
        <taxon>Oscillospiraceae</taxon>
        <taxon>Ruminococcus</taxon>
    </lineage>
</organism>
<dbReference type="AlphaFoldDB" id="A0A1I1QFL1"/>